<keyword evidence="4" id="KW-1185">Reference proteome</keyword>
<dbReference type="PANTHER" id="PTHR34351">
    <property type="entry name" value="SLR1927 PROTEIN-RELATED"/>
    <property type="match status" value="1"/>
</dbReference>
<sequence length="421" mass="47716">MIQKQLARYRTALGIVGIILLIASSFSYAMFQGGFVSWFLFYSVLPLVLYTTFIIFFPLSKISVEREIEKSNFIAGESVEVTIKIHSKLPIPLFYLVINDELPKLLGNHASEKHYVYQSESKALLFPLFKRKASYTYVIKPVPRGIHTFNNVSLDTGDLFGFINKKVSIPLERSIQVYPKTQPLSGWNVFETHPSGIKRAGKQAQQDFTSAVSIRDYTPGDKMSWLHWKATARSNKLVTKVFETQRNDDFVVFLDGSHPGYQRNGQHLFERAVSLAASLLKHAITKGTSVDFHTIAREHAQLSFQSGQNFESKWMYHLARIQPDTKSSLTAVLKHEAHEMAKGVSVLIITPDLSDTFVNTVERMAANKIQTMFFYIAKQKVVSKEEQHLLTRLRARNVVVYAVTIDDFNEVVKAGVQNATS</sequence>
<keyword evidence="1" id="KW-1133">Transmembrane helix</keyword>
<comment type="caution">
    <text evidence="3">The sequence shown here is derived from an EMBL/GenBank/DDBJ whole genome shotgun (WGS) entry which is preliminary data.</text>
</comment>
<evidence type="ECO:0000259" key="2">
    <source>
        <dbReference type="Pfam" id="PF01882"/>
    </source>
</evidence>
<feature type="transmembrane region" description="Helical" evidence="1">
    <location>
        <begin position="37"/>
        <end position="59"/>
    </location>
</feature>
<keyword evidence="1" id="KW-0812">Transmembrane</keyword>
<evidence type="ECO:0000313" key="4">
    <source>
        <dbReference type="Proteomes" id="UP001649381"/>
    </source>
</evidence>
<dbReference type="Proteomes" id="UP001649381">
    <property type="component" value="Unassembled WGS sequence"/>
</dbReference>
<dbReference type="PANTHER" id="PTHR34351:SF2">
    <property type="entry name" value="DUF58 DOMAIN-CONTAINING PROTEIN"/>
    <property type="match status" value="1"/>
</dbReference>
<proteinExistence type="predicted"/>
<reference evidence="3 4" key="1">
    <citation type="submission" date="2022-01" db="EMBL/GenBank/DDBJ databases">
        <title>Alkalihalobacillus sp. EGI L200015, a novel bacterium isolated from a salt lake sediment.</title>
        <authorList>
            <person name="Gao L."/>
            <person name="Fang B.-Z."/>
            <person name="Li W.-J."/>
        </authorList>
    </citation>
    <scope>NUCLEOTIDE SEQUENCE [LARGE SCALE GENOMIC DNA]</scope>
    <source>
        <strain evidence="3 4">KCTC 12718</strain>
    </source>
</reference>
<dbReference type="RefSeq" id="WP_236338881.1">
    <property type="nucleotide sequence ID" value="NZ_JAKIJS010000005.1"/>
</dbReference>
<feature type="transmembrane region" description="Helical" evidence="1">
    <location>
        <begin position="12"/>
        <end position="31"/>
    </location>
</feature>
<evidence type="ECO:0000256" key="1">
    <source>
        <dbReference type="SAM" id="Phobius"/>
    </source>
</evidence>
<dbReference type="InterPro" id="IPR002881">
    <property type="entry name" value="DUF58"/>
</dbReference>
<keyword evidence="1" id="KW-0472">Membrane</keyword>
<evidence type="ECO:0000313" key="3">
    <source>
        <dbReference type="EMBL" id="MCF6139548.1"/>
    </source>
</evidence>
<feature type="domain" description="DUF58" evidence="2">
    <location>
        <begin position="214"/>
        <end position="366"/>
    </location>
</feature>
<dbReference type="EMBL" id="JAKIJS010000005">
    <property type="protein sequence ID" value="MCF6139548.1"/>
    <property type="molecule type" value="Genomic_DNA"/>
</dbReference>
<dbReference type="Pfam" id="PF01882">
    <property type="entry name" value="DUF58"/>
    <property type="match status" value="1"/>
</dbReference>
<protein>
    <submittedName>
        <fullName evidence="3">DUF58 domain-containing protein</fullName>
    </submittedName>
</protein>
<organism evidence="3 4">
    <name type="scientific">Pseudalkalibacillus berkeleyi</name>
    <dbReference type="NCBI Taxonomy" id="1069813"/>
    <lineage>
        <taxon>Bacteria</taxon>
        <taxon>Bacillati</taxon>
        <taxon>Bacillota</taxon>
        <taxon>Bacilli</taxon>
        <taxon>Bacillales</taxon>
        <taxon>Fictibacillaceae</taxon>
        <taxon>Pseudalkalibacillus</taxon>
    </lineage>
</organism>
<accession>A0ABS9H6P4</accession>
<name>A0ABS9H6P4_9BACL</name>
<gene>
    <name evidence="3" type="ORF">L2716_17670</name>
</gene>